<dbReference type="RefSeq" id="WP_067879847.1">
    <property type="nucleotide sequence ID" value="NZ_JAAXOP010000021.1"/>
</dbReference>
<evidence type="ECO:0000256" key="2">
    <source>
        <dbReference type="ARBA" id="ARBA00006484"/>
    </source>
</evidence>
<protein>
    <recommendedName>
        <fullName evidence="5">3-oxoacyl-[acyl-carrier-protein] reductase MabA</fullName>
    </recommendedName>
</protein>
<dbReference type="GO" id="GO:0004316">
    <property type="term" value="F:3-oxoacyl-[acyl-carrier-protein] reductase (NADPH) activity"/>
    <property type="evidence" value="ECO:0007669"/>
    <property type="project" value="UniProtKB-EC"/>
</dbReference>
<gene>
    <name evidence="7" type="ORF">HGA08_26830</name>
</gene>
<evidence type="ECO:0000313" key="8">
    <source>
        <dbReference type="Proteomes" id="UP000565711"/>
    </source>
</evidence>
<organism evidence="7 8">
    <name type="scientific">Nocardia vermiculata</name>
    <dbReference type="NCBI Taxonomy" id="257274"/>
    <lineage>
        <taxon>Bacteria</taxon>
        <taxon>Bacillati</taxon>
        <taxon>Actinomycetota</taxon>
        <taxon>Actinomycetes</taxon>
        <taxon>Mycobacteriales</taxon>
        <taxon>Nocardiaceae</taxon>
        <taxon>Nocardia</taxon>
    </lineage>
</organism>
<dbReference type="InterPro" id="IPR036291">
    <property type="entry name" value="NAD(P)-bd_dom_sf"/>
</dbReference>
<accession>A0A846Y664</accession>
<evidence type="ECO:0000256" key="5">
    <source>
        <dbReference type="ARBA" id="ARBA00040781"/>
    </source>
</evidence>
<dbReference type="InterPro" id="IPR002347">
    <property type="entry name" value="SDR_fam"/>
</dbReference>
<sequence length="248" mass="25359">MFDLTGRIALVTGAGKGMGTGVAHTLAQQGAAVAVNDLDAVAAQRVAAEIVESGGRAVAVPFDVTELEAVQLGVDQATEQLGGHIDVLVNNAGIALGMAVGPFRTLDPAVWRAPVELNIFGSMNCIKAVVDPMCDAGWGRIIQISSGAARRGLGIGVSLYGASKSGIEGFIRHLAVELAPQGVTANSLALGLMDTPGSRTETKLARGIPLGRLGRPEDVGAAVAYLASTEAEWITGQTYNLNGGSLMN</sequence>
<evidence type="ECO:0000313" key="7">
    <source>
        <dbReference type="EMBL" id="NKY53815.1"/>
    </source>
</evidence>
<comment type="caution">
    <text evidence="7">The sequence shown here is derived from an EMBL/GenBank/DDBJ whole genome shotgun (WGS) entry which is preliminary data.</text>
</comment>
<dbReference type="Pfam" id="PF13561">
    <property type="entry name" value="adh_short_C2"/>
    <property type="match status" value="1"/>
</dbReference>
<dbReference type="EMBL" id="JAAXOP010000021">
    <property type="protein sequence ID" value="NKY53815.1"/>
    <property type="molecule type" value="Genomic_DNA"/>
</dbReference>
<dbReference type="Gene3D" id="3.40.50.720">
    <property type="entry name" value="NAD(P)-binding Rossmann-like Domain"/>
    <property type="match status" value="1"/>
</dbReference>
<comment type="subcellular location">
    <subcellularLocation>
        <location evidence="1">Secreted</location>
        <location evidence="1">Cell wall</location>
    </subcellularLocation>
</comment>
<dbReference type="FunFam" id="3.40.50.720:FF:000173">
    <property type="entry name" value="3-oxoacyl-[acyl-carrier protein] reductase"/>
    <property type="match status" value="1"/>
</dbReference>
<dbReference type="SUPFAM" id="SSF51735">
    <property type="entry name" value="NAD(P)-binding Rossmann-fold domains"/>
    <property type="match status" value="1"/>
</dbReference>
<name>A0A846Y664_9NOCA</name>
<dbReference type="PRINTS" id="PR00081">
    <property type="entry name" value="GDHRDH"/>
</dbReference>
<evidence type="ECO:0000256" key="6">
    <source>
        <dbReference type="ARBA" id="ARBA00047400"/>
    </source>
</evidence>
<keyword evidence="3" id="KW-0964">Secreted</keyword>
<keyword evidence="8" id="KW-1185">Reference proteome</keyword>
<dbReference type="PANTHER" id="PTHR42879:SF2">
    <property type="entry name" value="3-OXOACYL-[ACYL-CARRIER-PROTEIN] REDUCTASE FABG"/>
    <property type="match status" value="1"/>
</dbReference>
<dbReference type="AlphaFoldDB" id="A0A846Y664"/>
<dbReference type="PRINTS" id="PR00080">
    <property type="entry name" value="SDRFAMILY"/>
</dbReference>
<keyword evidence="4" id="KW-0560">Oxidoreductase</keyword>
<dbReference type="InterPro" id="IPR050259">
    <property type="entry name" value="SDR"/>
</dbReference>
<dbReference type="PANTHER" id="PTHR42879">
    <property type="entry name" value="3-OXOACYL-(ACYL-CARRIER-PROTEIN) REDUCTASE"/>
    <property type="match status" value="1"/>
</dbReference>
<evidence type="ECO:0000256" key="4">
    <source>
        <dbReference type="ARBA" id="ARBA00023002"/>
    </source>
</evidence>
<comment type="similarity">
    <text evidence="2">Belongs to the short-chain dehydrogenases/reductases (SDR) family.</text>
</comment>
<evidence type="ECO:0000256" key="1">
    <source>
        <dbReference type="ARBA" id="ARBA00004191"/>
    </source>
</evidence>
<proteinExistence type="inferred from homology"/>
<dbReference type="Proteomes" id="UP000565711">
    <property type="component" value="Unassembled WGS sequence"/>
</dbReference>
<comment type="catalytic activity">
    <reaction evidence="6">
        <text>a (3R)-hydroxyacyl-[ACP] + NADP(+) = a 3-oxoacyl-[ACP] + NADPH + H(+)</text>
        <dbReference type="Rhea" id="RHEA:17397"/>
        <dbReference type="Rhea" id="RHEA-COMP:9916"/>
        <dbReference type="Rhea" id="RHEA-COMP:9945"/>
        <dbReference type="ChEBI" id="CHEBI:15378"/>
        <dbReference type="ChEBI" id="CHEBI:57783"/>
        <dbReference type="ChEBI" id="CHEBI:58349"/>
        <dbReference type="ChEBI" id="CHEBI:78776"/>
        <dbReference type="ChEBI" id="CHEBI:78827"/>
        <dbReference type="EC" id="1.1.1.100"/>
    </reaction>
    <physiologicalReaction direction="right-to-left" evidence="6">
        <dbReference type="Rhea" id="RHEA:17399"/>
    </physiologicalReaction>
</comment>
<evidence type="ECO:0000256" key="3">
    <source>
        <dbReference type="ARBA" id="ARBA00022512"/>
    </source>
</evidence>
<reference evidence="7 8" key="1">
    <citation type="submission" date="2020-04" db="EMBL/GenBank/DDBJ databases">
        <title>MicrobeNet Type strains.</title>
        <authorList>
            <person name="Nicholson A.C."/>
        </authorList>
    </citation>
    <scope>NUCLEOTIDE SEQUENCE [LARGE SCALE GENOMIC DNA]</scope>
    <source>
        <strain evidence="7 8">JCM 12354</strain>
    </source>
</reference>
<keyword evidence="3" id="KW-0134">Cell wall</keyword>